<dbReference type="CDD" id="cd07302">
    <property type="entry name" value="CHD"/>
    <property type="match status" value="1"/>
</dbReference>
<keyword evidence="2" id="KW-0067">ATP-binding</keyword>
<protein>
    <submittedName>
        <fullName evidence="4">Adenylate/guanylate cyclase</fullName>
    </submittedName>
</protein>
<name>D9TFG9_CALOO</name>
<dbReference type="PANTHER" id="PTHR16305">
    <property type="entry name" value="TESTICULAR SOLUBLE ADENYLYL CYCLASE"/>
    <property type="match status" value="1"/>
</dbReference>
<dbReference type="SUPFAM" id="SSF52540">
    <property type="entry name" value="P-loop containing nucleoside triphosphate hydrolases"/>
    <property type="match status" value="1"/>
</dbReference>
<dbReference type="SMART" id="SM00028">
    <property type="entry name" value="TPR"/>
    <property type="match status" value="7"/>
</dbReference>
<reference evidence="4 5" key="1">
    <citation type="journal article" date="2010" name="J. Bacteriol.">
        <title>Complete genome sequence of the cellulolytic thermophile Caldicellulosiruptor obsidiansis OB47T.</title>
        <authorList>
            <person name="Elkins J.G."/>
            <person name="Lochner A."/>
            <person name="Hamilton-Brehm S.D."/>
            <person name="Davenport K.W."/>
            <person name="Podar M."/>
            <person name="Brown S.D."/>
            <person name="Land M.L."/>
            <person name="Hauser L.J."/>
            <person name="Klingeman D.M."/>
            <person name="Raman B."/>
            <person name="Goodwin L.A."/>
            <person name="Tapia R."/>
            <person name="Meincke L.J."/>
            <person name="Detter J.C."/>
            <person name="Bruce D.C."/>
            <person name="Han C.S."/>
            <person name="Palumbo A.V."/>
            <person name="Cottingham R.W."/>
            <person name="Keller M."/>
            <person name="Graham D.E."/>
        </authorList>
    </citation>
    <scope>NUCLEOTIDE SEQUENCE [LARGE SCALE GENOMIC DNA]</scope>
    <source>
        <strain evidence="5">ATCC BAA-2073 / strain OB47</strain>
    </source>
</reference>
<dbReference type="PROSITE" id="PS50125">
    <property type="entry name" value="GUANYLATE_CYCLASE_2"/>
    <property type="match status" value="1"/>
</dbReference>
<dbReference type="GO" id="GO:0005524">
    <property type="term" value="F:ATP binding"/>
    <property type="evidence" value="ECO:0007669"/>
    <property type="project" value="UniProtKB-KW"/>
</dbReference>
<dbReference type="Proteomes" id="UP000000347">
    <property type="component" value="Chromosome"/>
</dbReference>
<sequence>MELFCFNCGSKLQEKFTQRCVVCGIKFNKFCQNCSFPIPSFANFCPNCGSYITKSSEYFRMEELKKVAVMFADVSGFTKFSENLSPDEVRKVINEFFEFILRPVYNLNGTVDKFIGDCALILFGLKSTQMDAALRSVQCAMEMLKLSKEFSKTKNIELSLSIGINYGLVAVGKIGSFFDKDYTVMGDVVNTAQRLQTAAPPDTIYVSESIYRETCENIEYIGPIELNLKNKSQTVRCYIPKNINKQIDYNKVVETLTAKYTTNVINSIVNRNSDFLVMVCPEGCGKQYIFQNIIFQLERSNLKYYFVVLPNNNFSKPFYLLSLLILKILNINFEDSVILKKNRLISFLEYLFKEDYKKTERCFNYISLVLQLDLNEDFKQFLSYMSQEDIEFEIYEAISSFLKKVFELEFATVIIDNINFADKESFDFILEFLSKQLQNKPFFIFSSNSEIHRFPKELHLKIQKLSNEEIKTAVEIQFNAKDVEEESLKLLMNISEGKLDYFIETLKWIETNKLFSLSNSVFKINLSQQNIESIKRNIILDKLSNIEDEVLEFLKIAAVYGYRFSSKVVLNILQPTIEHSTLISQAQKLNLIRFIDTIYNSNFSDKIYEFVEPEIVKILLDFIPQQTKRMLHQKIATTIEKMISQEDLPIYYETLYYHFKEAGEVIKAANYLFELAMQYKKIQLGKFAVRLFHKLLDEIKEINSLDTSSIFVSTLEQLAWLEKSFGNYENALKYYKTLLKFAKTDEEKFFVESDICECLILQNNFKKAEDILNSLQKRLLANNLAKIKVVYLQCLYKSYTGSPDLLVMINQLENILKENSNFEDLAQILNIVSYSLYTFSLDIKKASLYLKKALNYANKSKNLNLKAKILTNLGILNYENGNSLEALKFLTSAFEFAKILSNRHLQLILLNNIGIINFEKGLLKKALEYFSEAFSYAHEWKLTYEECITLQNIAELYLEKGNIIESYNLFSQSFDLANNFNFISEKALSLIGMAKAMLEKPNLSGAEEFLNEALNAMSENKENRVELEYFLAKIKLHLLQNDIEQAYMAAEQAIKIVEPLKNPFTRIKTFRIYSQVLKHKKEFNKALEILNMCEKLASQINSYLELAKTYYEIASIHLILGNKKEFKESIKLASMWAEKIDDECSLKFLIMSLLNEVRG</sequence>
<evidence type="ECO:0000256" key="1">
    <source>
        <dbReference type="ARBA" id="ARBA00022741"/>
    </source>
</evidence>
<dbReference type="InterPro" id="IPR029787">
    <property type="entry name" value="Nucleotide_cyclase"/>
</dbReference>
<evidence type="ECO:0000259" key="3">
    <source>
        <dbReference type="PROSITE" id="PS50125"/>
    </source>
</evidence>
<dbReference type="Pfam" id="PF13424">
    <property type="entry name" value="TPR_12"/>
    <property type="match status" value="1"/>
</dbReference>
<keyword evidence="5" id="KW-1185">Reference proteome</keyword>
<dbReference type="SUPFAM" id="SSF48452">
    <property type="entry name" value="TPR-like"/>
    <property type="match status" value="3"/>
</dbReference>
<dbReference type="HOGENOM" id="CLU_004435_4_0_9"/>
<dbReference type="EMBL" id="CP002164">
    <property type="protein sequence ID" value="ADL42939.1"/>
    <property type="molecule type" value="Genomic_DNA"/>
</dbReference>
<keyword evidence="1" id="KW-0547">Nucleotide-binding</keyword>
<gene>
    <name evidence="4" type="ordered locus">COB47_1656</name>
</gene>
<dbReference type="RefSeq" id="WP_013290936.1">
    <property type="nucleotide sequence ID" value="NC_014392.1"/>
</dbReference>
<evidence type="ECO:0000313" key="4">
    <source>
        <dbReference type="EMBL" id="ADL42939.1"/>
    </source>
</evidence>
<dbReference type="GO" id="GO:0004016">
    <property type="term" value="F:adenylate cyclase activity"/>
    <property type="evidence" value="ECO:0007669"/>
    <property type="project" value="TreeGrafter"/>
</dbReference>
<dbReference type="Gene3D" id="3.30.70.1230">
    <property type="entry name" value="Nucleotide cyclase"/>
    <property type="match status" value="1"/>
</dbReference>
<dbReference type="GO" id="GO:0009190">
    <property type="term" value="P:cyclic nucleotide biosynthetic process"/>
    <property type="evidence" value="ECO:0007669"/>
    <property type="project" value="InterPro"/>
</dbReference>
<dbReference type="eggNOG" id="COG2114">
    <property type="taxonomic scope" value="Bacteria"/>
</dbReference>
<dbReference type="GO" id="GO:0035556">
    <property type="term" value="P:intracellular signal transduction"/>
    <property type="evidence" value="ECO:0007669"/>
    <property type="project" value="InterPro"/>
</dbReference>
<dbReference type="STRING" id="608506.COB47_1656"/>
<dbReference type="Gene3D" id="1.25.40.10">
    <property type="entry name" value="Tetratricopeptide repeat domain"/>
    <property type="match status" value="3"/>
</dbReference>
<proteinExistence type="predicted"/>
<accession>D9TFG9</accession>
<dbReference type="KEGG" id="cob:COB47_1656"/>
<feature type="domain" description="Guanylate cyclase" evidence="3">
    <location>
        <begin position="68"/>
        <end position="196"/>
    </location>
</feature>
<dbReference type="SUPFAM" id="SSF55073">
    <property type="entry name" value="Nucleotide cyclase"/>
    <property type="match status" value="1"/>
</dbReference>
<dbReference type="InterPro" id="IPR019734">
    <property type="entry name" value="TPR_rpt"/>
</dbReference>
<organism evidence="4 5">
    <name type="scientific">Caldicellulosiruptor obsidiansis (strain ATCC BAA-2073 / JCM 16842 / OB47)</name>
    <dbReference type="NCBI Taxonomy" id="608506"/>
    <lineage>
        <taxon>Bacteria</taxon>
        <taxon>Bacillati</taxon>
        <taxon>Bacillota</taxon>
        <taxon>Bacillota incertae sedis</taxon>
        <taxon>Caldicellulosiruptorales</taxon>
        <taxon>Caldicellulosiruptoraceae</taxon>
        <taxon>Caldicellulosiruptor</taxon>
    </lineage>
</organism>
<dbReference type="PANTHER" id="PTHR16305:SF28">
    <property type="entry name" value="GUANYLATE CYCLASE DOMAIN-CONTAINING PROTEIN"/>
    <property type="match status" value="1"/>
</dbReference>
<dbReference type="Pfam" id="PF00211">
    <property type="entry name" value="Guanylate_cyc"/>
    <property type="match status" value="1"/>
</dbReference>
<dbReference type="InterPro" id="IPR027417">
    <property type="entry name" value="P-loop_NTPase"/>
</dbReference>
<dbReference type="AlphaFoldDB" id="D9TFG9"/>
<dbReference type="InterPro" id="IPR011990">
    <property type="entry name" value="TPR-like_helical_dom_sf"/>
</dbReference>
<evidence type="ECO:0000256" key="2">
    <source>
        <dbReference type="ARBA" id="ARBA00022840"/>
    </source>
</evidence>
<dbReference type="eggNOG" id="COG0457">
    <property type="taxonomic scope" value="Bacteria"/>
</dbReference>
<dbReference type="eggNOG" id="COG1474">
    <property type="taxonomic scope" value="Bacteria"/>
</dbReference>
<dbReference type="InterPro" id="IPR001054">
    <property type="entry name" value="A/G_cyclase"/>
</dbReference>
<evidence type="ECO:0000313" key="5">
    <source>
        <dbReference type="Proteomes" id="UP000000347"/>
    </source>
</evidence>
<dbReference type="SMART" id="SM00044">
    <property type="entry name" value="CYCc"/>
    <property type="match status" value="1"/>
</dbReference>
<dbReference type="GO" id="GO:0005737">
    <property type="term" value="C:cytoplasm"/>
    <property type="evidence" value="ECO:0007669"/>
    <property type="project" value="TreeGrafter"/>
</dbReference>